<keyword evidence="2" id="KW-0946">Virion</keyword>
<evidence type="ECO:0000256" key="1">
    <source>
        <dbReference type="SAM" id="Phobius"/>
    </source>
</evidence>
<protein>
    <submittedName>
        <fullName evidence="2">Envelope glycoprotein</fullName>
    </submittedName>
</protein>
<accession>Q3LX55</accession>
<proteinExistence type="predicted"/>
<name>Q3LX55_HV1</name>
<dbReference type="GO" id="GO:0019031">
    <property type="term" value="C:viral envelope"/>
    <property type="evidence" value="ECO:0007669"/>
    <property type="project" value="UniProtKB-KW"/>
</dbReference>
<dbReference type="EMBL" id="DQ155189">
    <property type="protein sequence ID" value="ABA08277.1"/>
    <property type="molecule type" value="Genomic_DNA"/>
</dbReference>
<feature type="non-terminal residue" evidence="2">
    <location>
        <position position="134"/>
    </location>
</feature>
<sequence>LFGDLPTFCHIYNVALFCLEFYTYHLLSYHLTPACCWAFQVLLGRSKCYSTGLMCYNRKILLYNCNYVLLFLYPLLWSYQRLLFCFPQKRFSYLFATSWKSFIPLGPLMLQYAWPYIPLLCTCGHKNAWPLVLY</sequence>
<keyword evidence="2" id="KW-0261">Viral envelope protein</keyword>
<feature type="non-terminal residue" evidence="2">
    <location>
        <position position="1"/>
    </location>
</feature>
<keyword evidence="1" id="KW-0812">Transmembrane</keyword>
<keyword evidence="1" id="KW-0472">Membrane</keyword>
<evidence type="ECO:0000313" key="2">
    <source>
        <dbReference type="EMBL" id="ABA08277.1"/>
    </source>
</evidence>
<keyword evidence="1" id="KW-1133">Transmembrane helix</keyword>
<gene>
    <name evidence="2" type="primary">env</name>
</gene>
<feature type="transmembrane region" description="Helical" evidence="1">
    <location>
        <begin position="60"/>
        <end position="79"/>
    </location>
</feature>
<organismHost>
    <name type="scientific">Homo sapiens</name>
    <name type="common">Human</name>
    <dbReference type="NCBI Taxonomy" id="9606"/>
</organismHost>
<reference evidence="2" key="1">
    <citation type="journal article" date="2008" name="AIDS Res. Hum. Retroviruses">
        <title>HIV type 1 genetic diversity in Moyale, Mandera, and Turkana based on env-C2-V3 sequences.</title>
        <authorList>
            <person name="Khamadi S.A."/>
            <person name="Lihana R.W."/>
            <person name="Mwaniki D.L."/>
            <person name="Kinyua J."/>
            <person name="Lagat N."/>
            <person name="Carter J.Y."/>
            <person name="Ichimura H."/>
            <person name="Oishi I."/>
            <person name="Okoth F.A."/>
            <person name="Ochieng W."/>
        </authorList>
    </citation>
    <scope>NUCLEOTIDE SEQUENCE</scope>
    <source>
        <strain evidence="2">MYDH053</strain>
    </source>
</reference>
<organism evidence="2">
    <name type="scientific">Human immunodeficiency virus type 1</name>
    <name type="common">HIV-1</name>
    <dbReference type="NCBI Taxonomy" id="11676"/>
    <lineage>
        <taxon>Viruses</taxon>
        <taxon>Riboviria</taxon>
        <taxon>Pararnavirae</taxon>
        <taxon>Artverviricota</taxon>
        <taxon>Revtraviricetes</taxon>
        <taxon>Ortervirales</taxon>
        <taxon>Retroviridae</taxon>
        <taxon>Orthoretrovirinae</taxon>
        <taxon>Lentivirus</taxon>
        <taxon>Lentivirus humimdef1</taxon>
    </lineage>
</organism>